<dbReference type="PANTHER" id="PTHR11733:SF167">
    <property type="entry name" value="FI17812P1-RELATED"/>
    <property type="match status" value="1"/>
</dbReference>
<dbReference type="GO" id="GO:0004222">
    <property type="term" value="F:metalloendopeptidase activity"/>
    <property type="evidence" value="ECO:0007669"/>
    <property type="project" value="InterPro"/>
</dbReference>
<keyword evidence="8" id="KW-0482">Metalloprotease</keyword>
<name>A0A6P3WSF3_DINQU</name>
<dbReference type="Gene3D" id="3.40.390.10">
    <property type="entry name" value="Collagenase (Catalytic Domain)"/>
    <property type="match status" value="1"/>
</dbReference>
<dbReference type="KEGG" id="dqu:106741472"/>
<evidence type="ECO:0000313" key="12">
    <source>
        <dbReference type="Proteomes" id="UP000515204"/>
    </source>
</evidence>
<dbReference type="Proteomes" id="UP000515204">
    <property type="component" value="Unplaced"/>
</dbReference>
<dbReference type="InterPro" id="IPR000718">
    <property type="entry name" value="Peptidase_M13"/>
</dbReference>
<evidence type="ECO:0000256" key="8">
    <source>
        <dbReference type="ARBA" id="ARBA00023049"/>
    </source>
</evidence>
<sequence length="723" mass="82107">MTLLPLLFCVIVAGAAGLPHRRSTDYTICETDACRLVGESIQNSIDKSVEPCTNFYGYGCGLWAKNNPVPSDNVQWSTMHLIDLRTSRRLKEVLEGESEYDNLEPIKKLKRYYHSCMDDDAIEKRGIEPIQTLVDANGGWPIQLGHQESNAENYTWQEIDNNYIKMFYTSTFIEFGYIPDQEDASKTILSISQGIGSYLEEELVNRRSFSLHDVTKLTNILKAFKKHKGIETPPEKFAADLEELLSFQQDVKNISKHEKEIQKGLKKVEDKMTIAELQEYYDQAGAQHPTAQINWLHIIQELHKPVNKVIDASFSVLVENKYLFHKLAHLLNATPQHVIVSYVQWNLISQFLPLLNKEMRDIEFESDYMGLNVTEQNPRWKTCIADIPLQDALSFLFIKKFHSPTTIQAVTDMLDDLKVEMKERILHSEWTNDNAKNFMIDKIDNIMSLIGYPSWYNNETALIERYEGLEVGENYFNNKVASIIFESLRILMQSMKPVDRSMWLVSPITLNAFYLGPMNLIVIPAAEVQDPFFTPGMPLAVNYGAIGMIVGHELAHSFDTTGIEYDKVGNKITSDAETSEAFEERVKCFIDQYGNFTLVAAGNNGKPLKLNGLFTKDENVADNIGLEVAFTAFQKRKLLAGLQPKLPGLTDVSDEQLFFLSFANTWCMATTEVLEAALANIDEHSPNKYRVLGTVANMATFSDTFNCPVHSLLNPDSKCTLWK</sequence>
<gene>
    <name evidence="13" type="primary">LOC106741472</name>
</gene>
<reference evidence="13" key="1">
    <citation type="submission" date="2025-08" db="UniProtKB">
        <authorList>
            <consortium name="RefSeq"/>
        </authorList>
    </citation>
    <scope>IDENTIFICATION</scope>
</reference>
<feature type="domain" description="Peptidase M13 C-terminal" evidence="10">
    <location>
        <begin position="511"/>
        <end position="720"/>
    </location>
</feature>
<dbReference type="CDD" id="cd08662">
    <property type="entry name" value="M13"/>
    <property type="match status" value="1"/>
</dbReference>
<evidence type="ECO:0000313" key="13">
    <source>
        <dbReference type="RefSeq" id="XP_014469030.1"/>
    </source>
</evidence>
<dbReference type="GO" id="GO:0046872">
    <property type="term" value="F:metal ion binding"/>
    <property type="evidence" value="ECO:0007669"/>
    <property type="project" value="UniProtKB-KW"/>
</dbReference>
<dbReference type="PANTHER" id="PTHR11733">
    <property type="entry name" value="ZINC METALLOPROTEASE FAMILY M13 NEPRILYSIN-RELATED"/>
    <property type="match status" value="1"/>
</dbReference>
<protein>
    <submittedName>
        <fullName evidence="13">Endothelin-converting enzyme 1-like</fullName>
    </submittedName>
</protein>
<comment type="subcellular location">
    <subcellularLocation>
        <location evidence="2">Cell membrane</location>
        <topology evidence="2">Single-pass type II membrane protein</topology>
    </subcellularLocation>
</comment>
<dbReference type="RefSeq" id="XP_014469030.1">
    <property type="nucleotide sequence ID" value="XM_014613544.1"/>
</dbReference>
<dbReference type="GO" id="GO:0005886">
    <property type="term" value="C:plasma membrane"/>
    <property type="evidence" value="ECO:0007669"/>
    <property type="project" value="UniProtKB-SubCell"/>
</dbReference>
<dbReference type="OrthoDB" id="6475849at2759"/>
<keyword evidence="6" id="KW-0378">Hydrolase</keyword>
<feature type="domain" description="Peptidase M13 N-terminal" evidence="11">
    <location>
        <begin position="51"/>
        <end position="453"/>
    </location>
</feature>
<evidence type="ECO:0000256" key="7">
    <source>
        <dbReference type="ARBA" id="ARBA00022833"/>
    </source>
</evidence>
<evidence type="ECO:0000256" key="2">
    <source>
        <dbReference type="ARBA" id="ARBA00004401"/>
    </source>
</evidence>
<comment type="similarity">
    <text evidence="3">Belongs to the peptidase M13 family.</text>
</comment>
<dbReference type="InterPro" id="IPR024079">
    <property type="entry name" value="MetalloPept_cat_dom_sf"/>
</dbReference>
<evidence type="ECO:0000256" key="3">
    <source>
        <dbReference type="ARBA" id="ARBA00007357"/>
    </source>
</evidence>
<keyword evidence="5" id="KW-0479">Metal-binding</keyword>
<dbReference type="Pfam" id="PF05649">
    <property type="entry name" value="Peptidase_M13_N"/>
    <property type="match status" value="1"/>
</dbReference>
<feature type="chain" id="PRO_5027857242" evidence="9">
    <location>
        <begin position="18"/>
        <end position="723"/>
    </location>
</feature>
<evidence type="ECO:0000256" key="6">
    <source>
        <dbReference type="ARBA" id="ARBA00022801"/>
    </source>
</evidence>
<keyword evidence="9" id="KW-0732">Signal</keyword>
<dbReference type="InterPro" id="IPR042089">
    <property type="entry name" value="Peptidase_M13_dom_2"/>
</dbReference>
<evidence type="ECO:0000256" key="1">
    <source>
        <dbReference type="ARBA" id="ARBA00001947"/>
    </source>
</evidence>
<organism evidence="12 13">
    <name type="scientific">Dinoponera quadriceps</name>
    <name type="common">South American ant</name>
    <dbReference type="NCBI Taxonomy" id="609295"/>
    <lineage>
        <taxon>Eukaryota</taxon>
        <taxon>Metazoa</taxon>
        <taxon>Ecdysozoa</taxon>
        <taxon>Arthropoda</taxon>
        <taxon>Hexapoda</taxon>
        <taxon>Insecta</taxon>
        <taxon>Pterygota</taxon>
        <taxon>Neoptera</taxon>
        <taxon>Endopterygota</taxon>
        <taxon>Hymenoptera</taxon>
        <taxon>Apocrita</taxon>
        <taxon>Aculeata</taxon>
        <taxon>Formicoidea</taxon>
        <taxon>Formicidae</taxon>
        <taxon>Ponerinae</taxon>
        <taxon>Ponerini</taxon>
        <taxon>Dinoponera</taxon>
    </lineage>
</organism>
<dbReference type="InterPro" id="IPR018497">
    <property type="entry name" value="Peptidase_M13_C"/>
</dbReference>
<keyword evidence="12" id="KW-1185">Reference proteome</keyword>
<accession>A0A6P3WSF3</accession>
<dbReference type="PROSITE" id="PS51885">
    <property type="entry name" value="NEPRILYSIN"/>
    <property type="match status" value="1"/>
</dbReference>
<dbReference type="GO" id="GO:0016485">
    <property type="term" value="P:protein processing"/>
    <property type="evidence" value="ECO:0007669"/>
    <property type="project" value="TreeGrafter"/>
</dbReference>
<feature type="signal peptide" evidence="9">
    <location>
        <begin position="1"/>
        <end position="17"/>
    </location>
</feature>
<dbReference type="GeneID" id="106741472"/>
<evidence type="ECO:0000256" key="9">
    <source>
        <dbReference type="SAM" id="SignalP"/>
    </source>
</evidence>
<dbReference type="SUPFAM" id="SSF55486">
    <property type="entry name" value="Metalloproteases ('zincins'), catalytic domain"/>
    <property type="match status" value="1"/>
</dbReference>
<proteinExistence type="inferred from homology"/>
<keyword evidence="4" id="KW-0645">Protease</keyword>
<comment type="cofactor">
    <cofactor evidence="1">
        <name>Zn(2+)</name>
        <dbReference type="ChEBI" id="CHEBI:29105"/>
    </cofactor>
</comment>
<dbReference type="AlphaFoldDB" id="A0A6P3WSF3"/>
<evidence type="ECO:0000256" key="4">
    <source>
        <dbReference type="ARBA" id="ARBA00022670"/>
    </source>
</evidence>
<evidence type="ECO:0000256" key="5">
    <source>
        <dbReference type="ARBA" id="ARBA00022723"/>
    </source>
</evidence>
<dbReference type="Pfam" id="PF01431">
    <property type="entry name" value="Peptidase_M13"/>
    <property type="match status" value="1"/>
</dbReference>
<evidence type="ECO:0000259" key="11">
    <source>
        <dbReference type="Pfam" id="PF05649"/>
    </source>
</evidence>
<dbReference type="Gene3D" id="1.10.1380.10">
    <property type="entry name" value="Neutral endopeptidase , domain2"/>
    <property type="match status" value="1"/>
</dbReference>
<dbReference type="InterPro" id="IPR008753">
    <property type="entry name" value="Peptidase_M13_N"/>
</dbReference>
<dbReference type="PRINTS" id="PR00786">
    <property type="entry name" value="NEPRILYSIN"/>
</dbReference>
<evidence type="ECO:0000259" key="10">
    <source>
        <dbReference type="Pfam" id="PF01431"/>
    </source>
</evidence>
<keyword evidence="7" id="KW-0862">Zinc</keyword>